<evidence type="ECO:0008006" key="2">
    <source>
        <dbReference type="Google" id="ProtNLM"/>
    </source>
</evidence>
<dbReference type="Gene3D" id="3.40.50.1820">
    <property type="entry name" value="alpha/beta hydrolase"/>
    <property type="match status" value="1"/>
</dbReference>
<dbReference type="EMBL" id="AP035768">
    <property type="protein sequence ID" value="BFO19217.1"/>
    <property type="molecule type" value="Genomic_DNA"/>
</dbReference>
<protein>
    <recommendedName>
        <fullName evidence="2">Alpha/beta hydrolase</fullName>
    </recommendedName>
</protein>
<proteinExistence type="predicted"/>
<reference evidence="1" key="2">
    <citation type="submission" date="2024-07" db="EMBL/GenBank/DDBJ databases">
        <title>Streptomyces haneummycinica sp. nov., a new antibiotic-producing actinobacterium isolated from marine sediment.</title>
        <authorList>
            <person name="Uemura M."/>
            <person name="Hamada M."/>
            <person name="Hirano S."/>
            <person name="Kobayashi K."/>
            <person name="Ohshiro T."/>
            <person name="Kobayashi T."/>
            <person name="Terahara T."/>
        </authorList>
    </citation>
    <scope>NUCLEOTIDE SEQUENCE</scope>
    <source>
        <strain evidence="1">KM77-8</strain>
    </source>
</reference>
<reference evidence="1" key="1">
    <citation type="submission" date="2024-06" db="EMBL/GenBank/DDBJ databases">
        <authorList>
            <consortium name="consrtm"/>
            <person name="Uemura M."/>
            <person name="Terahara T."/>
        </authorList>
    </citation>
    <scope>NUCLEOTIDE SEQUENCE</scope>
    <source>
        <strain evidence="1">KM77-8</strain>
    </source>
</reference>
<dbReference type="AlphaFoldDB" id="A0AAT9HNS6"/>
<dbReference type="SUPFAM" id="SSF53474">
    <property type="entry name" value="alpha/beta-Hydrolases"/>
    <property type="match status" value="1"/>
</dbReference>
<accession>A0AAT9HNS6</accession>
<sequence>MGTFNAARMQDLRNLDTNGPSLDEIRASGIKVAFLAGEKDAVLGAKTVTRAHELLPGSHLEIVPGGPHSMYWETPAPTTRPSPGCAAP</sequence>
<evidence type="ECO:0000313" key="1">
    <source>
        <dbReference type="EMBL" id="BFO19217.1"/>
    </source>
</evidence>
<dbReference type="InterPro" id="IPR029058">
    <property type="entry name" value="AB_hydrolase_fold"/>
</dbReference>
<name>A0AAT9HNS6_9ACTN</name>
<gene>
    <name evidence="1" type="ORF">SHKM778_56050</name>
</gene>
<organism evidence="1">
    <name type="scientific">Streptomyces haneummycinicus</name>
    <dbReference type="NCBI Taxonomy" id="3074435"/>
    <lineage>
        <taxon>Bacteria</taxon>
        <taxon>Bacillati</taxon>
        <taxon>Actinomycetota</taxon>
        <taxon>Actinomycetes</taxon>
        <taxon>Kitasatosporales</taxon>
        <taxon>Streptomycetaceae</taxon>
        <taxon>Streptomyces</taxon>
    </lineage>
</organism>